<name>A0A7M5TUC8_9CNID</name>
<keyword evidence="2" id="KW-0732">Signal</keyword>
<evidence type="ECO:0000313" key="4">
    <source>
        <dbReference type="Proteomes" id="UP000594262"/>
    </source>
</evidence>
<keyword evidence="4" id="KW-1185">Reference proteome</keyword>
<protein>
    <recommendedName>
        <fullName evidence="5">Cnidarian restricted protein</fullName>
    </recommendedName>
</protein>
<evidence type="ECO:0008006" key="5">
    <source>
        <dbReference type="Google" id="ProtNLM"/>
    </source>
</evidence>
<dbReference type="EnsemblMetazoa" id="CLYHEMT002023.2">
    <property type="protein sequence ID" value="CLYHEMP002023.2"/>
    <property type="gene ID" value="CLYHEMG002023"/>
</dbReference>
<evidence type="ECO:0000313" key="3">
    <source>
        <dbReference type="EnsemblMetazoa" id="CLYHEMP002023.2"/>
    </source>
</evidence>
<accession>A0A7M5TUC8</accession>
<feature type="compositionally biased region" description="Low complexity" evidence="1">
    <location>
        <begin position="103"/>
        <end position="132"/>
    </location>
</feature>
<evidence type="ECO:0000256" key="1">
    <source>
        <dbReference type="SAM" id="MobiDB-lite"/>
    </source>
</evidence>
<feature type="chain" id="PRO_5036401230" description="Cnidarian restricted protein" evidence="2">
    <location>
        <begin position="24"/>
        <end position="181"/>
    </location>
</feature>
<dbReference type="Proteomes" id="UP000594262">
    <property type="component" value="Unplaced"/>
</dbReference>
<feature type="region of interest" description="Disordered" evidence="1">
    <location>
        <begin position="103"/>
        <end position="133"/>
    </location>
</feature>
<evidence type="ECO:0000256" key="2">
    <source>
        <dbReference type="SAM" id="SignalP"/>
    </source>
</evidence>
<reference evidence="3" key="1">
    <citation type="submission" date="2021-01" db="UniProtKB">
        <authorList>
            <consortium name="EnsemblMetazoa"/>
        </authorList>
    </citation>
    <scope>IDENTIFICATION</scope>
</reference>
<feature type="signal peptide" evidence="2">
    <location>
        <begin position="1"/>
        <end position="23"/>
    </location>
</feature>
<dbReference type="EnsemblMetazoa" id="CLYHEMT002023.1">
    <property type="protein sequence ID" value="CLYHEMP002023.1"/>
    <property type="gene ID" value="CLYHEMG002023"/>
</dbReference>
<organism evidence="3 4">
    <name type="scientific">Clytia hemisphaerica</name>
    <dbReference type="NCBI Taxonomy" id="252671"/>
    <lineage>
        <taxon>Eukaryota</taxon>
        <taxon>Metazoa</taxon>
        <taxon>Cnidaria</taxon>
        <taxon>Hydrozoa</taxon>
        <taxon>Hydroidolina</taxon>
        <taxon>Leptothecata</taxon>
        <taxon>Obeliida</taxon>
        <taxon>Clytiidae</taxon>
        <taxon>Clytia</taxon>
    </lineage>
</organism>
<sequence length="181" mass="19414">MINFTIKWLLLSTVWLSFDFISCVKRKATDTVDRQRNNSPVVTDDPAIIVATDPQQRSLEQWKTFTREALVLYTNANNIQATGTHEQLASALFEHFQSSLSSTASSAPATNESSSSKTATTASSTSQPTSVSQMTAPVVSHVAAPNSSSLANMIREQVEAAVANLFTSGSISPSLTSSNLI</sequence>
<proteinExistence type="predicted"/>
<dbReference type="AlphaFoldDB" id="A0A7M5TUC8"/>